<sequence length="299" mass="32719">MNVWTAAEAVDLISKARSASDVFGSDPVTPAGKRAGRRIHRVLIAAVHPDHAAASGLDRMVAARASAELNRLYNAWVVDEADVREPHVVGPRSTYRLKDRVWTTPGTVAYRAADPRVRIEIARRAGGGAPVLGHLCDALAAQRMEAFVPEILESAITDGHPWVAYRLPAGMRSLREVYAAFPAGLDGRDWAWMARRILMTLAAANRTHGALTLDTVLIHPAEHGVMLTGWEPTGHASADDGAAAADLFVTMLNGRSPQQVSFARASERVSPAKELHEYDLLLRRLYGQRRFRPFVLAHH</sequence>
<dbReference type="AlphaFoldDB" id="A0A318RND2"/>
<organism evidence="1 2">
    <name type="scientific">Williamsia limnetica</name>
    <dbReference type="NCBI Taxonomy" id="882452"/>
    <lineage>
        <taxon>Bacteria</taxon>
        <taxon>Bacillati</taxon>
        <taxon>Actinomycetota</taxon>
        <taxon>Actinomycetes</taxon>
        <taxon>Mycobacteriales</taxon>
        <taxon>Nocardiaceae</taxon>
        <taxon>Williamsia</taxon>
    </lineage>
</organism>
<name>A0A318RND2_WILLI</name>
<proteinExistence type="predicted"/>
<reference evidence="1 2" key="1">
    <citation type="submission" date="2018-06" db="EMBL/GenBank/DDBJ databases">
        <title>Genomic Encyclopedia of Type Strains, Phase IV (KMG-IV): sequencing the most valuable type-strain genomes for metagenomic binning, comparative biology and taxonomic classification.</title>
        <authorList>
            <person name="Goeker M."/>
        </authorList>
    </citation>
    <scope>NUCLEOTIDE SEQUENCE [LARGE SCALE GENOMIC DNA]</scope>
    <source>
        <strain evidence="1 2">DSM 45521</strain>
    </source>
</reference>
<dbReference type="EMBL" id="QJSP01000005">
    <property type="protein sequence ID" value="PYE17892.1"/>
    <property type="molecule type" value="Genomic_DNA"/>
</dbReference>
<evidence type="ECO:0000313" key="2">
    <source>
        <dbReference type="Proteomes" id="UP000247591"/>
    </source>
</evidence>
<keyword evidence="2" id="KW-1185">Reference proteome</keyword>
<protein>
    <submittedName>
        <fullName evidence="1">Uncharacterized protein</fullName>
    </submittedName>
</protein>
<evidence type="ECO:0000313" key="1">
    <source>
        <dbReference type="EMBL" id="PYE17892.1"/>
    </source>
</evidence>
<gene>
    <name evidence="1" type="ORF">DFR67_10537</name>
</gene>
<dbReference type="OrthoDB" id="4368010at2"/>
<dbReference type="Proteomes" id="UP000247591">
    <property type="component" value="Unassembled WGS sequence"/>
</dbReference>
<accession>A0A318RND2</accession>
<comment type="caution">
    <text evidence="1">The sequence shown here is derived from an EMBL/GenBank/DDBJ whole genome shotgun (WGS) entry which is preliminary data.</text>
</comment>
<dbReference type="RefSeq" id="WP_110469301.1">
    <property type="nucleotide sequence ID" value="NZ_QJSP01000005.1"/>
</dbReference>